<reference evidence="1 2" key="1">
    <citation type="journal article" date="2021" name="Arch. Microbiol.">
        <title>Thalassobius aquimarinus sp. nov., isolated from the Sea of Japan seashore.</title>
        <authorList>
            <person name="Kurilenko V.V."/>
            <person name="Romanenko L.A."/>
            <person name="Chernysheva N.Y."/>
            <person name="Velansky P.V."/>
            <person name="Tekutyeva L.A."/>
            <person name="Isaeva M.P."/>
            <person name="Mikhailov V.V."/>
        </authorList>
    </citation>
    <scope>NUCLEOTIDE SEQUENCE [LARGE SCALE GENOMIC DNA]</scope>
    <source>
        <strain evidence="1 2">KMM 8518</strain>
    </source>
</reference>
<organism evidence="1 2">
    <name type="scientific">Thalassovita aquimarina</name>
    <dbReference type="NCBI Taxonomy" id="2785917"/>
    <lineage>
        <taxon>Bacteria</taxon>
        <taxon>Pseudomonadati</taxon>
        <taxon>Pseudomonadota</taxon>
        <taxon>Alphaproteobacteria</taxon>
        <taxon>Rhodobacterales</taxon>
        <taxon>Roseobacteraceae</taxon>
        <taxon>Thalassovita</taxon>
    </lineage>
</organism>
<evidence type="ECO:0000313" key="2">
    <source>
        <dbReference type="Proteomes" id="UP001195941"/>
    </source>
</evidence>
<protein>
    <recommendedName>
        <fullName evidence="3">Alpha/beta hydrolase family protein</fullName>
    </recommendedName>
</protein>
<sequence length="260" mass="30493">MLETENYFLEAHVFDHDRLFVTFESAEPPGQRPKKFRSGWGAEALRKHRVSCLCVKPKFADWYARPDLPEALARLEEFFARFRRVITYGGSMGGFGALAFADLVGAHDVIALNPQSTLDRRKVPWENRFEPALPFDFTGPYGDAKGKFDRAERVFVLVDRWFSPDWKHIERIMRDNIIVLNTPFLRHRTTEHLRNMQVLGPIVDAFIQDRFSEPEFHRHMRARRRLNRYFDTLGKMAADRQALRSIVDRCRQRSELIGNP</sequence>
<proteinExistence type="predicted"/>
<dbReference type="SUPFAM" id="SSF53474">
    <property type="entry name" value="alpha/beta-Hydrolases"/>
    <property type="match status" value="1"/>
</dbReference>
<comment type="caution">
    <text evidence="1">The sequence shown here is derived from an EMBL/GenBank/DDBJ whole genome shotgun (WGS) entry which is preliminary data.</text>
</comment>
<evidence type="ECO:0000313" key="1">
    <source>
        <dbReference type="EMBL" id="MBR9650101.1"/>
    </source>
</evidence>
<accession>A0ABS5HM97</accession>
<dbReference type="RefSeq" id="WP_212699614.1">
    <property type="nucleotide sequence ID" value="NZ_JADMKU010000002.1"/>
</dbReference>
<keyword evidence="2" id="KW-1185">Reference proteome</keyword>
<dbReference type="InterPro" id="IPR029058">
    <property type="entry name" value="AB_hydrolase_fold"/>
</dbReference>
<name>A0ABS5HM97_9RHOB</name>
<dbReference type="Proteomes" id="UP001195941">
    <property type="component" value="Unassembled WGS sequence"/>
</dbReference>
<dbReference type="EMBL" id="JADMKU010000002">
    <property type="protein sequence ID" value="MBR9650101.1"/>
    <property type="molecule type" value="Genomic_DNA"/>
</dbReference>
<evidence type="ECO:0008006" key="3">
    <source>
        <dbReference type="Google" id="ProtNLM"/>
    </source>
</evidence>
<gene>
    <name evidence="1" type="ORF">IT775_03055</name>
</gene>